<name>A0A6C0F910_9ZZZZ</name>
<organism evidence="2">
    <name type="scientific">viral metagenome</name>
    <dbReference type="NCBI Taxonomy" id="1070528"/>
    <lineage>
        <taxon>unclassified sequences</taxon>
        <taxon>metagenomes</taxon>
        <taxon>organismal metagenomes</taxon>
    </lineage>
</organism>
<protein>
    <recommendedName>
        <fullName evidence="1">Glycosyl transferase family 25 domain-containing protein</fullName>
    </recommendedName>
</protein>
<proteinExistence type="predicted"/>
<accession>A0A6C0F910</accession>
<dbReference type="InterPro" id="IPR002654">
    <property type="entry name" value="Glyco_trans_25"/>
</dbReference>
<dbReference type="AlphaFoldDB" id="A0A6C0F910"/>
<evidence type="ECO:0000259" key="1">
    <source>
        <dbReference type="Pfam" id="PF01755"/>
    </source>
</evidence>
<dbReference type="CDD" id="cd06532">
    <property type="entry name" value="Glyco_transf_25"/>
    <property type="match status" value="1"/>
</dbReference>
<evidence type="ECO:0000313" key="2">
    <source>
        <dbReference type="EMBL" id="QHT37331.1"/>
    </source>
</evidence>
<dbReference type="EMBL" id="MN738792">
    <property type="protein sequence ID" value="QHT37331.1"/>
    <property type="molecule type" value="Genomic_DNA"/>
</dbReference>
<reference evidence="2" key="1">
    <citation type="journal article" date="2020" name="Nature">
        <title>Giant virus diversity and host interactions through global metagenomics.</title>
        <authorList>
            <person name="Schulz F."/>
            <person name="Roux S."/>
            <person name="Paez-Espino D."/>
            <person name="Jungbluth S."/>
            <person name="Walsh D.A."/>
            <person name="Denef V.J."/>
            <person name="McMahon K.D."/>
            <person name="Konstantinidis K.T."/>
            <person name="Eloe-Fadrosh E.A."/>
            <person name="Kyrpides N.C."/>
            <person name="Woyke T."/>
        </authorList>
    </citation>
    <scope>NUCLEOTIDE SEQUENCE</scope>
    <source>
        <strain evidence="2">GVMAG-S-ERX555967-131</strain>
    </source>
</reference>
<dbReference type="Pfam" id="PF01755">
    <property type="entry name" value="Glyco_transf_25"/>
    <property type="match status" value="1"/>
</dbReference>
<feature type="domain" description="Glycosyl transferase family 25" evidence="1">
    <location>
        <begin position="3"/>
        <end position="184"/>
    </location>
</feature>
<sequence length="225" mass="26589">MDYFYINLERRPDRKAHMEKQFNKANISNYHRIDAIDGLDLNKYNLSLDEIKLFRNADYKSKPFSKKIIGNQLTHLRIIKKLINSDYKYAVIMQDDMEFCKNFNQEVENVINNYPAYAEVINIGFHKYAAYQHVIPYDLNNSNTEHIKQRVNNYVCKLNHNINPCSSAYIINTSRIQNFINYVEIYGCHRATDWVFNEYLQKNNIFYGSTKILCTGAQMGSDIFC</sequence>